<accession>F0ZPU7</accession>
<evidence type="ECO:0000313" key="2">
    <source>
        <dbReference type="Proteomes" id="UP000001064"/>
    </source>
</evidence>
<dbReference type="EMBL" id="GL871115">
    <property type="protein sequence ID" value="EGC34028.1"/>
    <property type="molecule type" value="Genomic_DNA"/>
</dbReference>
<dbReference type="AlphaFoldDB" id="F0ZPU7"/>
<proteinExistence type="predicted"/>
<dbReference type="VEuPathDB" id="AmoebaDB:DICPUDRAFT_80210"/>
<keyword evidence="2" id="KW-1185">Reference proteome</keyword>
<gene>
    <name evidence="1" type="ORF">DICPUDRAFT_80210</name>
</gene>
<organism evidence="1 2">
    <name type="scientific">Dictyostelium purpureum</name>
    <name type="common">Slime mold</name>
    <dbReference type="NCBI Taxonomy" id="5786"/>
    <lineage>
        <taxon>Eukaryota</taxon>
        <taxon>Amoebozoa</taxon>
        <taxon>Evosea</taxon>
        <taxon>Eumycetozoa</taxon>
        <taxon>Dictyostelia</taxon>
        <taxon>Dictyosteliales</taxon>
        <taxon>Dictyosteliaceae</taxon>
        <taxon>Dictyostelium</taxon>
    </lineage>
</organism>
<evidence type="ECO:0000313" key="1">
    <source>
        <dbReference type="EMBL" id="EGC34028.1"/>
    </source>
</evidence>
<protein>
    <recommendedName>
        <fullName evidence="3">PIR Superfamily Protein</fullName>
    </recommendedName>
</protein>
<dbReference type="Proteomes" id="UP000001064">
    <property type="component" value="Unassembled WGS sequence"/>
</dbReference>
<reference evidence="2" key="1">
    <citation type="journal article" date="2011" name="Genome Biol.">
        <title>Comparative genomics of the social amoebae Dictyostelium discoideum and Dictyostelium purpureum.</title>
        <authorList>
            <consortium name="US DOE Joint Genome Institute (JGI-PGF)"/>
            <person name="Sucgang R."/>
            <person name="Kuo A."/>
            <person name="Tian X."/>
            <person name="Salerno W."/>
            <person name="Parikh A."/>
            <person name="Feasley C.L."/>
            <person name="Dalin E."/>
            <person name="Tu H."/>
            <person name="Huang E."/>
            <person name="Barry K."/>
            <person name="Lindquist E."/>
            <person name="Shapiro H."/>
            <person name="Bruce D."/>
            <person name="Schmutz J."/>
            <person name="Salamov A."/>
            <person name="Fey P."/>
            <person name="Gaudet P."/>
            <person name="Anjard C."/>
            <person name="Babu M.M."/>
            <person name="Basu S."/>
            <person name="Bushmanova Y."/>
            <person name="van der Wel H."/>
            <person name="Katoh-Kurasawa M."/>
            <person name="Dinh C."/>
            <person name="Coutinho P.M."/>
            <person name="Saito T."/>
            <person name="Elias M."/>
            <person name="Schaap P."/>
            <person name="Kay R.R."/>
            <person name="Henrissat B."/>
            <person name="Eichinger L."/>
            <person name="Rivero F."/>
            <person name="Putnam N.H."/>
            <person name="West C.M."/>
            <person name="Loomis W.F."/>
            <person name="Chisholm R.L."/>
            <person name="Shaulsky G."/>
            <person name="Strassmann J.E."/>
            <person name="Queller D.C."/>
            <person name="Kuspa A."/>
            <person name="Grigoriev I.V."/>
        </authorList>
    </citation>
    <scope>NUCLEOTIDE SEQUENCE [LARGE SCALE GENOMIC DNA]</scope>
    <source>
        <strain evidence="2">QSDP1</strain>
    </source>
</reference>
<evidence type="ECO:0008006" key="3">
    <source>
        <dbReference type="Google" id="ProtNLM"/>
    </source>
</evidence>
<dbReference type="KEGG" id="dpp:DICPUDRAFT_80210"/>
<dbReference type="RefSeq" id="XP_003289432.1">
    <property type="nucleotide sequence ID" value="XM_003289384.1"/>
</dbReference>
<name>F0ZPU7_DICPU</name>
<dbReference type="OrthoDB" id="10588858at2759"/>
<dbReference type="GeneID" id="10502481"/>
<dbReference type="InParanoid" id="F0ZPU7"/>
<sequence length="114" mass="14035">MSEEKEYFAVEHHRQVNDRYMTYYLCMSDIERFSKKYKNYVDYFNKKKADPEVQRIDECRAVTKEYWSYVCQLKETYPNYFQKKKSILLENHTDFVDLVKPLDNDKNNIKLYAL</sequence>